<evidence type="ECO:0000313" key="2">
    <source>
        <dbReference type="EMBL" id="GMG83967.1"/>
    </source>
</evidence>
<dbReference type="InterPro" id="IPR052711">
    <property type="entry name" value="Zinc_ADH-like"/>
</dbReference>
<keyword evidence="3" id="KW-1185">Reference proteome</keyword>
<dbReference type="Gene3D" id="3.90.180.10">
    <property type="entry name" value="Medium-chain alcohol dehydrogenases, catalytic domain"/>
    <property type="match status" value="1"/>
</dbReference>
<name>A0ABQ6LLW4_9RHOB</name>
<organism evidence="2 3">
    <name type="scientific">Paralimibaculum aggregatum</name>
    <dbReference type="NCBI Taxonomy" id="3036245"/>
    <lineage>
        <taxon>Bacteria</taxon>
        <taxon>Pseudomonadati</taxon>
        <taxon>Pseudomonadota</taxon>
        <taxon>Alphaproteobacteria</taxon>
        <taxon>Rhodobacterales</taxon>
        <taxon>Paracoccaceae</taxon>
        <taxon>Paralimibaculum</taxon>
    </lineage>
</organism>
<dbReference type="InterPro" id="IPR013149">
    <property type="entry name" value="ADH-like_C"/>
</dbReference>
<sequence length="338" mass="35626">MRVFQIEGEWGIDNLRLAERPAPEAGPGQVLIRMKAASLNARDLIVPERGYGRATGELPLIPVSDGVGEVVAIGEGVTRAAVGDRVCPSYFQNWVAGEPSPAAFSSGLGGPRDGVMAELVCLSEQGVCRVPEHLTDAEAATLPCAGLTAWSAISTYGRLAPGDRVLVQGTGGVALFALAFAKLRGAHVTVISSSDEKLARVRAMGADETINYTTTEDWAKASRPITADRGGFDHIVELGGEKTLPLSLKAIRPGGTISLIGVLSGLKLEASLGLVVTRQVRLQGVTVGHREGFEAMLAAISQHGLRPVVGESFAFEELRDALEHLRRGGGFGKTVIRF</sequence>
<dbReference type="PANTHER" id="PTHR45033">
    <property type="match status" value="1"/>
</dbReference>
<protein>
    <submittedName>
        <fullName evidence="2">NAD(P)-dependent alcohol dehydrogenase</fullName>
    </submittedName>
</protein>
<feature type="domain" description="Enoyl reductase (ER)" evidence="1">
    <location>
        <begin position="11"/>
        <end position="336"/>
    </location>
</feature>
<dbReference type="InterPro" id="IPR020843">
    <property type="entry name" value="ER"/>
</dbReference>
<dbReference type="Proteomes" id="UP001239909">
    <property type="component" value="Unassembled WGS sequence"/>
</dbReference>
<proteinExistence type="predicted"/>
<dbReference type="Pfam" id="PF08240">
    <property type="entry name" value="ADH_N"/>
    <property type="match status" value="1"/>
</dbReference>
<dbReference type="InterPro" id="IPR013154">
    <property type="entry name" value="ADH-like_N"/>
</dbReference>
<dbReference type="RefSeq" id="WP_285672850.1">
    <property type="nucleotide sequence ID" value="NZ_BSYI01000027.1"/>
</dbReference>
<comment type="caution">
    <text evidence="2">The sequence shown here is derived from an EMBL/GenBank/DDBJ whole genome shotgun (WGS) entry which is preliminary data.</text>
</comment>
<dbReference type="EMBL" id="BSYI01000027">
    <property type="protein sequence ID" value="GMG83967.1"/>
    <property type="molecule type" value="Genomic_DNA"/>
</dbReference>
<dbReference type="SUPFAM" id="SSF51735">
    <property type="entry name" value="NAD(P)-binding Rossmann-fold domains"/>
    <property type="match status" value="1"/>
</dbReference>
<evidence type="ECO:0000259" key="1">
    <source>
        <dbReference type="SMART" id="SM00829"/>
    </source>
</evidence>
<evidence type="ECO:0000313" key="3">
    <source>
        <dbReference type="Proteomes" id="UP001239909"/>
    </source>
</evidence>
<gene>
    <name evidence="2" type="ORF">LNKW23_31810</name>
</gene>
<dbReference type="Pfam" id="PF00107">
    <property type="entry name" value="ADH_zinc_N"/>
    <property type="match status" value="1"/>
</dbReference>
<reference evidence="2 3" key="1">
    <citation type="submission" date="2023-04" db="EMBL/GenBank/DDBJ databases">
        <title>Marinoamorphus aggregata gen. nov., sp. Nov., isolate from tissue of brittle star Ophioplocus japonicus.</title>
        <authorList>
            <person name="Kawano K."/>
            <person name="Sawayama S."/>
            <person name="Nakagawa S."/>
        </authorList>
    </citation>
    <scope>NUCLEOTIDE SEQUENCE [LARGE SCALE GENOMIC DNA]</scope>
    <source>
        <strain evidence="2 3">NKW23</strain>
    </source>
</reference>
<dbReference type="CDD" id="cd08276">
    <property type="entry name" value="MDR7"/>
    <property type="match status" value="1"/>
</dbReference>
<accession>A0ABQ6LLW4</accession>
<dbReference type="PANTHER" id="PTHR45033:SF2">
    <property type="entry name" value="ZINC-TYPE ALCOHOL DEHYDROGENASE-LIKE PROTEIN C1773.06C"/>
    <property type="match status" value="1"/>
</dbReference>
<dbReference type="Gene3D" id="3.40.50.720">
    <property type="entry name" value="NAD(P)-binding Rossmann-like Domain"/>
    <property type="match status" value="1"/>
</dbReference>
<dbReference type="InterPro" id="IPR036291">
    <property type="entry name" value="NAD(P)-bd_dom_sf"/>
</dbReference>
<dbReference type="InterPro" id="IPR011032">
    <property type="entry name" value="GroES-like_sf"/>
</dbReference>
<dbReference type="SMART" id="SM00829">
    <property type="entry name" value="PKS_ER"/>
    <property type="match status" value="1"/>
</dbReference>
<dbReference type="SUPFAM" id="SSF50129">
    <property type="entry name" value="GroES-like"/>
    <property type="match status" value="1"/>
</dbReference>